<evidence type="ECO:0000313" key="2">
    <source>
        <dbReference type="Proteomes" id="UP000634919"/>
    </source>
</evidence>
<organism evidence="1 2">
    <name type="scientific">Comamonas avium</name>
    <dbReference type="NCBI Taxonomy" id="2762231"/>
    <lineage>
        <taxon>Bacteria</taxon>
        <taxon>Pseudomonadati</taxon>
        <taxon>Pseudomonadota</taxon>
        <taxon>Betaproteobacteria</taxon>
        <taxon>Burkholderiales</taxon>
        <taxon>Comamonadaceae</taxon>
        <taxon>Comamonas</taxon>
    </lineage>
</organism>
<protein>
    <recommendedName>
        <fullName evidence="3">Transposase IS4-like domain-containing protein</fullName>
    </recommendedName>
</protein>
<evidence type="ECO:0008006" key="3">
    <source>
        <dbReference type="Google" id="ProtNLM"/>
    </source>
</evidence>
<proteinExistence type="predicted"/>
<name>A0ABR8SD22_9BURK</name>
<accession>A0ABR8SD22</accession>
<keyword evidence="2" id="KW-1185">Reference proteome</keyword>
<gene>
    <name evidence="1" type="ORF">H9646_12860</name>
</gene>
<reference evidence="1 2" key="1">
    <citation type="submission" date="2020-08" db="EMBL/GenBank/DDBJ databases">
        <title>A Genomic Blueprint of the Chicken Gut Microbiome.</title>
        <authorList>
            <person name="Gilroy R."/>
            <person name="Ravi A."/>
            <person name="Getino M."/>
            <person name="Pursley I."/>
            <person name="Horton D.L."/>
            <person name="Alikhan N.-F."/>
            <person name="Baker D."/>
            <person name="Gharbi K."/>
            <person name="Hall N."/>
            <person name="Watson M."/>
            <person name="Adriaenssens E.M."/>
            <person name="Foster-Nyarko E."/>
            <person name="Jarju S."/>
            <person name="Secka A."/>
            <person name="Antonio M."/>
            <person name="Oren A."/>
            <person name="Chaudhuri R."/>
            <person name="La Ragione R.M."/>
            <person name="Hildebrand F."/>
            <person name="Pallen M.J."/>
        </authorList>
    </citation>
    <scope>NUCLEOTIDE SEQUENCE [LARGE SCALE GENOMIC DNA]</scope>
    <source>
        <strain evidence="1 2">Sa2CVA6</strain>
    </source>
</reference>
<comment type="caution">
    <text evidence="1">The sequence shown here is derived from an EMBL/GenBank/DDBJ whole genome shotgun (WGS) entry which is preliminary data.</text>
</comment>
<dbReference type="EMBL" id="JACSQK010000006">
    <property type="protein sequence ID" value="MBD7961373.1"/>
    <property type="molecule type" value="Genomic_DNA"/>
</dbReference>
<dbReference type="Proteomes" id="UP000634919">
    <property type="component" value="Unassembled WGS sequence"/>
</dbReference>
<evidence type="ECO:0000313" key="1">
    <source>
        <dbReference type="EMBL" id="MBD7961373.1"/>
    </source>
</evidence>
<sequence length="224" mass="24665">MTFSNVRNAAVLPDLQQQLPQDEVLERLTGDGAYEAQPVQQVKLRRGTTPVIAPGRNARIRKGSVFNCSMQRLPHASDLGQASASTGVVVTGKAWWRKTKMNCIKRLGECVMPRTFERQVSKLHIRAAILNGLRELGRPQAAAVAWPRLGFGGARFRQGLCNSTECKHSMCASAICKQLLSQSLPRRIFQRALETPPRPRSSCVDFDGGDGVLKKHAPQAFDCS</sequence>